<evidence type="ECO:0000256" key="2">
    <source>
        <dbReference type="SAM" id="MobiDB-lite"/>
    </source>
</evidence>
<dbReference type="InParanoid" id="A0A168PYI9"/>
<feature type="transmembrane region" description="Helical" evidence="3">
    <location>
        <begin position="34"/>
        <end position="60"/>
    </location>
</feature>
<evidence type="ECO:0000313" key="5">
    <source>
        <dbReference type="Proteomes" id="UP000078561"/>
    </source>
</evidence>
<keyword evidence="5" id="KW-1185">Reference proteome</keyword>
<dbReference type="AlphaFoldDB" id="A0A168PYI9"/>
<keyword evidence="1" id="KW-0175">Coiled coil</keyword>
<feature type="transmembrane region" description="Helical" evidence="3">
    <location>
        <begin position="315"/>
        <end position="337"/>
    </location>
</feature>
<feature type="transmembrane region" description="Helical" evidence="3">
    <location>
        <begin position="81"/>
        <end position="102"/>
    </location>
</feature>
<dbReference type="EMBL" id="LT554066">
    <property type="protein sequence ID" value="SAM03196.1"/>
    <property type="molecule type" value="Genomic_DNA"/>
</dbReference>
<dbReference type="Proteomes" id="UP000078561">
    <property type="component" value="Unassembled WGS sequence"/>
</dbReference>
<organism evidence="4">
    <name type="scientific">Absidia glauca</name>
    <name type="common">Pin mould</name>
    <dbReference type="NCBI Taxonomy" id="4829"/>
    <lineage>
        <taxon>Eukaryota</taxon>
        <taxon>Fungi</taxon>
        <taxon>Fungi incertae sedis</taxon>
        <taxon>Mucoromycota</taxon>
        <taxon>Mucoromycotina</taxon>
        <taxon>Mucoromycetes</taxon>
        <taxon>Mucorales</taxon>
        <taxon>Cunninghamellaceae</taxon>
        <taxon>Absidia</taxon>
    </lineage>
</organism>
<evidence type="ECO:0000313" key="4">
    <source>
        <dbReference type="EMBL" id="SAM03196.1"/>
    </source>
</evidence>
<feature type="compositionally biased region" description="Low complexity" evidence="2">
    <location>
        <begin position="352"/>
        <end position="369"/>
    </location>
</feature>
<keyword evidence="3" id="KW-1133">Transmembrane helix</keyword>
<keyword evidence="3" id="KW-0472">Membrane</keyword>
<dbReference type="OrthoDB" id="2131431at2759"/>
<feature type="transmembrane region" description="Helical" evidence="3">
    <location>
        <begin position="122"/>
        <end position="139"/>
    </location>
</feature>
<sequence>MDERSLTHLCQNGTCYCDWRLTIYDCVDSAGLKIIYLVMIGFSALVSLFSFSIFLHRFIYKGHRLFDFNSASVLKPKPIDCLMFFLTIFNLLRMLTGIILVTDVSRTNLLARSFMFEFPWQWGYGACALYLLGIAQTLADVRLDHTLFTTFFFQFPVLTFFPPDFQPPQSHKSTARQWLPSIKTVDRIGLTFLCLPFIINNVCAIASGVLGATHLGTAEIFIRLLYVFWFWHCGSLAAAVIYAGIKLVRLLQTHLKKFKSAISSSSSQAQKIQAGMFKIRSLVGVLFLALGGFAIFLLLYGLLRDQIIQSVPGSYALCALWNFLGPLASFFACLAVISNPRIDEKPTLGLPHSSGNITSSNHGGTTTTSSFQDTSALSADAFDRLQKIKADRHELEEEEDDHQVMGFPLQHSQTNLISIPLKTAQF</sequence>
<feature type="region of interest" description="Disordered" evidence="2">
    <location>
        <begin position="348"/>
        <end position="369"/>
    </location>
</feature>
<name>A0A168PYI9_ABSGL</name>
<protein>
    <submittedName>
        <fullName evidence="4">Uncharacterized protein</fullName>
    </submittedName>
</protein>
<feature type="coiled-coil region" evidence="1">
    <location>
        <begin position="378"/>
        <end position="405"/>
    </location>
</feature>
<feature type="transmembrane region" description="Helical" evidence="3">
    <location>
        <begin position="224"/>
        <end position="245"/>
    </location>
</feature>
<dbReference type="OMA" id="WRITITG"/>
<accession>A0A168PYI9</accession>
<gene>
    <name evidence="4" type="primary">ABSGL_09014.1 scaffold 10666</name>
</gene>
<feature type="transmembrane region" description="Helical" evidence="3">
    <location>
        <begin position="188"/>
        <end position="212"/>
    </location>
</feature>
<keyword evidence="3" id="KW-0812">Transmembrane</keyword>
<feature type="transmembrane region" description="Helical" evidence="3">
    <location>
        <begin position="282"/>
        <end position="303"/>
    </location>
</feature>
<evidence type="ECO:0000256" key="3">
    <source>
        <dbReference type="SAM" id="Phobius"/>
    </source>
</evidence>
<reference evidence="4" key="1">
    <citation type="submission" date="2016-04" db="EMBL/GenBank/DDBJ databases">
        <authorList>
            <person name="Evans L.H."/>
            <person name="Alamgir A."/>
            <person name="Owens N."/>
            <person name="Weber N.D."/>
            <person name="Virtaneva K."/>
            <person name="Barbian K."/>
            <person name="Babar A."/>
            <person name="Rosenke K."/>
        </authorList>
    </citation>
    <scope>NUCLEOTIDE SEQUENCE [LARGE SCALE GENOMIC DNA]</scope>
    <source>
        <strain evidence="4">CBS 101.48</strain>
    </source>
</reference>
<proteinExistence type="predicted"/>
<evidence type="ECO:0000256" key="1">
    <source>
        <dbReference type="SAM" id="Coils"/>
    </source>
</evidence>